<feature type="compositionally biased region" description="Polar residues" evidence="1">
    <location>
        <begin position="208"/>
        <end position="228"/>
    </location>
</feature>
<gene>
    <name evidence="2" type="ORF">BAUCODRAFT_179441</name>
</gene>
<feature type="region of interest" description="Disordered" evidence="1">
    <location>
        <begin position="315"/>
        <end position="442"/>
    </location>
</feature>
<accession>M2M0Y1</accession>
<evidence type="ECO:0000313" key="2">
    <source>
        <dbReference type="EMBL" id="EMD00683.1"/>
    </source>
</evidence>
<dbReference type="EMBL" id="KB445550">
    <property type="protein sequence ID" value="EMD00683.1"/>
    <property type="molecule type" value="Genomic_DNA"/>
</dbReference>
<feature type="region of interest" description="Disordered" evidence="1">
    <location>
        <begin position="581"/>
        <end position="609"/>
    </location>
</feature>
<dbReference type="HOGENOM" id="CLU_338880_0_0_1"/>
<sequence>MRPPSAISSAKRYDHTTTTLDSRPKKLTSELLDLWEHAAVLYHGYEWGQAAEAFRDLARRVPSEEHRTLCGLNATIIQARLGDYATARETLREVARNNERVMLTQYLMAILKWELGDCGGALRWMSLCRRELQGRDINYAPRGLDFTLRTADVHCLCTVLERSIHGTDGPHPTAVPAVLPAECIFKAPPRASTVLAEYTVAQTGSRHSAVRASQVQMADTEETPNPGSSERPPLIVPMESRWTHGSSIVDGTQSKTPHPDTHFTAAKRPQVTHQPSDLSQQGSSGSVYSITGMRKAIRATLTSNNSQAELIARQTQALPPPPSEGRAKGLPPYKRGPPSFAIIPAKRASSDKENQSHSPLYASDAHRANPALSSRKRPSAEGGSSVSFKPPGSARLLTKSPPLRMRPSRPKILQWFSRRSRERSHDAAEPTPSKPRYVARDPRGEYPDLEELASFLRHFRGRRKRRSLEIRQALATLPALQELTAFYKASGRDRLCLNNGAFSYNIARADLLIGAPYPAFDTNTRLKAVRRNSAPKAFVQLDQADQDQARFEALYGKLPDEDQLRFERLYGFKPVNIVESSTRSNTDATPLRRRSLPGPVDQGAATSNIRSFEQAKIDLLWRDLPPLPRNQSDSASIARIRPLNNNAGTAERNAEDPPYFLPSTAYSPHATNTHKQQPAPPPAPPSPPPPRPRVILPKIPTPRCPSPDLIWNLPSHHKPNWPFERLHTHASASSSLFAESLTTEARRTIAQDAALRMLEGRTRSKQIRHPAQDRGSVAWANCVACGRPNVAEEEEEGVGEGGEEEESDESPAPSIAGSTLGRPRMSSGKIFALGQDAMG</sequence>
<feature type="compositionally biased region" description="Polar residues" evidence="1">
    <location>
        <begin position="271"/>
        <end position="286"/>
    </location>
</feature>
<dbReference type="SUPFAM" id="SSF48452">
    <property type="entry name" value="TPR-like"/>
    <property type="match status" value="1"/>
</dbReference>
<dbReference type="Proteomes" id="UP000011761">
    <property type="component" value="Unassembled WGS sequence"/>
</dbReference>
<protein>
    <submittedName>
        <fullName evidence="2">Uncharacterized protein</fullName>
    </submittedName>
</protein>
<dbReference type="KEGG" id="bcom:BAUCODRAFT_179441"/>
<feature type="compositionally biased region" description="Polar residues" evidence="1">
    <location>
        <begin position="243"/>
        <end position="256"/>
    </location>
</feature>
<dbReference type="InterPro" id="IPR011990">
    <property type="entry name" value="TPR-like_helical_dom_sf"/>
</dbReference>
<evidence type="ECO:0000256" key="1">
    <source>
        <dbReference type="SAM" id="MobiDB-lite"/>
    </source>
</evidence>
<name>M2M0Y1_BAUPA</name>
<feature type="compositionally biased region" description="Polar residues" evidence="1">
    <location>
        <begin position="664"/>
        <end position="676"/>
    </location>
</feature>
<feature type="compositionally biased region" description="Acidic residues" evidence="1">
    <location>
        <begin position="791"/>
        <end position="809"/>
    </location>
</feature>
<organism evidence="2 3">
    <name type="scientific">Baudoinia panamericana (strain UAMH 10762)</name>
    <name type="common">Angels' share fungus</name>
    <name type="synonym">Baudoinia compniacensis (strain UAMH 10762)</name>
    <dbReference type="NCBI Taxonomy" id="717646"/>
    <lineage>
        <taxon>Eukaryota</taxon>
        <taxon>Fungi</taxon>
        <taxon>Dikarya</taxon>
        <taxon>Ascomycota</taxon>
        <taxon>Pezizomycotina</taxon>
        <taxon>Dothideomycetes</taxon>
        <taxon>Dothideomycetidae</taxon>
        <taxon>Mycosphaerellales</taxon>
        <taxon>Teratosphaeriaceae</taxon>
        <taxon>Baudoinia</taxon>
    </lineage>
</organism>
<dbReference type="eggNOG" id="ENOG502T9C2">
    <property type="taxonomic scope" value="Eukaryota"/>
</dbReference>
<proteinExistence type="predicted"/>
<feature type="region of interest" description="Disordered" evidence="1">
    <location>
        <begin position="208"/>
        <end position="286"/>
    </location>
</feature>
<dbReference type="GeneID" id="19109487"/>
<reference evidence="2 3" key="1">
    <citation type="journal article" date="2012" name="PLoS Pathog.">
        <title>Diverse lifestyles and strategies of plant pathogenesis encoded in the genomes of eighteen Dothideomycetes fungi.</title>
        <authorList>
            <person name="Ohm R.A."/>
            <person name="Feau N."/>
            <person name="Henrissat B."/>
            <person name="Schoch C.L."/>
            <person name="Horwitz B.A."/>
            <person name="Barry K.W."/>
            <person name="Condon B.J."/>
            <person name="Copeland A.C."/>
            <person name="Dhillon B."/>
            <person name="Glaser F."/>
            <person name="Hesse C.N."/>
            <person name="Kosti I."/>
            <person name="LaButti K."/>
            <person name="Lindquist E.A."/>
            <person name="Lucas S."/>
            <person name="Salamov A.A."/>
            <person name="Bradshaw R.E."/>
            <person name="Ciuffetti L."/>
            <person name="Hamelin R.C."/>
            <person name="Kema G.H.J."/>
            <person name="Lawrence C."/>
            <person name="Scott J.A."/>
            <person name="Spatafora J.W."/>
            <person name="Turgeon B.G."/>
            <person name="de Wit P.J.G.M."/>
            <person name="Zhong S."/>
            <person name="Goodwin S.B."/>
            <person name="Grigoriev I.V."/>
        </authorList>
    </citation>
    <scope>NUCLEOTIDE SEQUENCE [LARGE SCALE GENOMIC DNA]</scope>
    <source>
        <strain evidence="2 3">UAMH 10762</strain>
    </source>
</reference>
<feature type="region of interest" description="Disordered" evidence="1">
    <location>
        <begin position="790"/>
        <end position="839"/>
    </location>
</feature>
<evidence type="ECO:0000313" key="3">
    <source>
        <dbReference type="Proteomes" id="UP000011761"/>
    </source>
</evidence>
<feature type="compositionally biased region" description="Pro residues" evidence="1">
    <location>
        <begin position="678"/>
        <end position="692"/>
    </location>
</feature>
<dbReference type="OrthoDB" id="3642326at2759"/>
<keyword evidence="3" id="KW-1185">Reference proteome</keyword>
<feature type="region of interest" description="Disordered" evidence="1">
    <location>
        <begin position="628"/>
        <end position="694"/>
    </location>
</feature>
<dbReference type="RefSeq" id="XP_007671867.1">
    <property type="nucleotide sequence ID" value="XM_007673677.1"/>
</dbReference>
<dbReference type="AlphaFoldDB" id="M2M0Y1"/>